<dbReference type="AlphaFoldDB" id="A0A166BYC0"/>
<dbReference type="OrthoDB" id="76095at2157"/>
<evidence type="ECO:0000313" key="2">
    <source>
        <dbReference type="EMBL" id="KZX13942.1"/>
    </source>
</evidence>
<proteinExistence type="predicted"/>
<accession>A0A166BYC0</accession>
<dbReference type="Proteomes" id="UP000077428">
    <property type="component" value="Unassembled WGS sequence"/>
</dbReference>
<keyword evidence="1" id="KW-0472">Membrane</keyword>
<reference evidence="3" key="1">
    <citation type="journal article" date="2016" name="Genome Announc.">
        <title>Draft Genome Sequences of Methanobrevibacter curvatus DSM11111, Methanobrevibacter cuticularis DSM11139, Methanobrevibacter filiformis DSM11501, and Methanobrevibacter oralis DSM7256.</title>
        <authorList>
            <person name="Poehlein A."/>
            <person name="Seedorf H."/>
        </authorList>
    </citation>
    <scope>NUCLEOTIDE SEQUENCE [LARGE SCALE GENOMIC DNA]</scope>
    <source>
        <strain evidence="3">DSM 7256 / JCM 30027 / ZR</strain>
    </source>
</reference>
<name>A0A166BYC0_METOA</name>
<evidence type="ECO:0000313" key="3">
    <source>
        <dbReference type="Proteomes" id="UP000077428"/>
    </source>
</evidence>
<feature type="transmembrane region" description="Helical" evidence="1">
    <location>
        <begin position="7"/>
        <end position="26"/>
    </location>
</feature>
<gene>
    <name evidence="2" type="ORF">MBORA_01810</name>
</gene>
<dbReference type="RefSeq" id="WP_042692649.1">
    <property type="nucleotide sequence ID" value="NZ_CABMAB010000011.1"/>
</dbReference>
<sequence length="234" mass="26557">MNKKRKYEIILVILIAIVIFNITLLLTTHNEVTKSYNVTTVGSNNNGTVYKVVAGNTSSNNTIGIILGVHPREHEIHEAINQTLHNITTNETNNLNKKFVIYYVQTKDNITSRDDTRLAGEKLANKFIVPNIKEDNPFIVVDVHEINPTYEYSYFIFSLSKRTDKVDSYVKEICNDVGLVDYKFSEGSSPKKVTKPIAKQGINTLLMEVSIDDTYAQKLQIANNFIRCLDKLEP</sequence>
<keyword evidence="3" id="KW-1185">Reference proteome</keyword>
<dbReference type="PATRIC" id="fig|66851.6.peg.230"/>
<protein>
    <submittedName>
        <fullName evidence="2">Uncharacterized protein</fullName>
    </submittedName>
</protein>
<keyword evidence="1" id="KW-0812">Transmembrane</keyword>
<dbReference type="EMBL" id="LWMU01000041">
    <property type="protein sequence ID" value="KZX13942.1"/>
    <property type="molecule type" value="Genomic_DNA"/>
</dbReference>
<organism evidence="2 3">
    <name type="scientific">Methanobrevibacter oralis</name>
    <dbReference type="NCBI Taxonomy" id="66851"/>
    <lineage>
        <taxon>Archaea</taxon>
        <taxon>Methanobacteriati</taxon>
        <taxon>Methanobacteriota</taxon>
        <taxon>Methanomada group</taxon>
        <taxon>Methanobacteria</taxon>
        <taxon>Methanobacteriales</taxon>
        <taxon>Methanobacteriaceae</taxon>
        <taxon>Methanobrevibacter</taxon>
    </lineage>
</organism>
<dbReference type="STRING" id="66851.MBORA_01810"/>
<evidence type="ECO:0000256" key="1">
    <source>
        <dbReference type="SAM" id="Phobius"/>
    </source>
</evidence>
<comment type="caution">
    <text evidence="2">The sequence shown here is derived from an EMBL/GenBank/DDBJ whole genome shotgun (WGS) entry which is preliminary data.</text>
</comment>
<keyword evidence="1" id="KW-1133">Transmembrane helix</keyword>